<sequence length="127" mass="14223">MWLIGSDNRPNYRRNKGVCIEMLQHAFEQLAQGFQHQEARKENKCMGSKSQLFSVDNSPSIHTALVLDSRPRAVPHQNKAHLPAAALSAASWEGSHKLIQTLTAHQAMSNSSCPPDRIGYRHLMCFS</sequence>
<gene>
    <name evidence="1" type="ORF">DTER00134_LOCUS14909</name>
</gene>
<proteinExistence type="predicted"/>
<organism evidence="1">
    <name type="scientific">Dunaliella tertiolecta</name>
    <name type="common">Green alga</name>
    <dbReference type="NCBI Taxonomy" id="3047"/>
    <lineage>
        <taxon>Eukaryota</taxon>
        <taxon>Viridiplantae</taxon>
        <taxon>Chlorophyta</taxon>
        <taxon>core chlorophytes</taxon>
        <taxon>Chlorophyceae</taxon>
        <taxon>CS clade</taxon>
        <taxon>Chlamydomonadales</taxon>
        <taxon>Dunaliellaceae</taxon>
        <taxon>Dunaliella</taxon>
    </lineage>
</organism>
<dbReference type="AlphaFoldDB" id="A0A7S3R1J3"/>
<name>A0A7S3R1J3_DUNTE</name>
<dbReference type="EMBL" id="HBIP01024791">
    <property type="protein sequence ID" value="CAE0499836.1"/>
    <property type="molecule type" value="Transcribed_RNA"/>
</dbReference>
<evidence type="ECO:0000313" key="1">
    <source>
        <dbReference type="EMBL" id="CAE0499836.1"/>
    </source>
</evidence>
<reference evidence="1" key="1">
    <citation type="submission" date="2021-01" db="EMBL/GenBank/DDBJ databases">
        <authorList>
            <person name="Corre E."/>
            <person name="Pelletier E."/>
            <person name="Niang G."/>
            <person name="Scheremetjew M."/>
            <person name="Finn R."/>
            <person name="Kale V."/>
            <person name="Holt S."/>
            <person name="Cochrane G."/>
            <person name="Meng A."/>
            <person name="Brown T."/>
            <person name="Cohen L."/>
        </authorList>
    </citation>
    <scope>NUCLEOTIDE SEQUENCE</scope>
    <source>
        <strain evidence="1">CCMP1320</strain>
    </source>
</reference>
<accession>A0A7S3R1J3</accession>
<protein>
    <submittedName>
        <fullName evidence="1">Uncharacterized protein</fullName>
    </submittedName>
</protein>